<dbReference type="EMBL" id="JBBKZS010000014">
    <property type="protein sequence ID" value="MEJ8858017.1"/>
    <property type="molecule type" value="Genomic_DNA"/>
</dbReference>
<organism evidence="3 4">
    <name type="scientific">Variovorax robiniae</name>
    <dbReference type="NCBI Taxonomy" id="1836199"/>
    <lineage>
        <taxon>Bacteria</taxon>
        <taxon>Pseudomonadati</taxon>
        <taxon>Pseudomonadota</taxon>
        <taxon>Betaproteobacteria</taxon>
        <taxon>Burkholderiales</taxon>
        <taxon>Comamonadaceae</taxon>
        <taxon>Variovorax</taxon>
    </lineage>
</organism>
<dbReference type="Proteomes" id="UP001367030">
    <property type="component" value="Unassembled WGS sequence"/>
</dbReference>
<dbReference type="InterPro" id="IPR050300">
    <property type="entry name" value="GDXG_lipolytic_enzyme"/>
</dbReference>
<sequence length="319" mass="35885">MQQADTGNSVWGWMKRKAFNWMLRKQARPMWERPHLTAADMQHMMDQLSARLPARDAMPGRPEYIPQHCEGEWFEPLGVAPKRVLLYLHGGAWITRAPRLYRGFARRLAQQLEARVFLPDYRLAPDFRFPVGSDDCLAAYKHVLAQGVEPSQFMIAGDSAGGNLTLTTLLRARDEGLPLPACAFTFSAATDLAFTGDSVRMNALKDVMFMPQAASFVQSQYLSDPAQVNNPWVSPLHGDLRGLPPLLMQVSDTELLLDDSRRFVEKVRAAGGRAEISIWHDLPHVFQVAKFLNESQAALNQVEAFVRHITTTKPKETTT</sequence>
<dbReference type="Gene3D" id="3.40.50.1820">
    <property type="entry name" value="alpha/beta hydrolase"/>
    <property type="match status" value="1"/>
</dbReference>
<dbReference type="InterPro" id="IPR029058">
    <property type="entry name" value="AB_hydrolase_fold"/>
</dbReference>
<evidence type="ECO:0000259" key="2">
    <source>
        <dbReference type="Pfam" id="PF07859"/>
    </source>
</evidence>
<gene>
    <name evidence="3" type="ORF">WKW79_25835</name>
</gene>
<dbReference type="SUPFAM" id="SSF53474">
    <property type="entry name" value="alpha/beta-Hydrolases"/>
    <property type="match status" value="1"/>
</dbReference>
<dbReference type="RefSeq" id="WP_340338086.1">
    <property type="nucleotide sequence ID" value="NZ_JBBKZS010000014.1"/>
</dbReference>
<evidence type="ECO:0000313" key="4">
    <source>
        <dbReference type="Proteomes" id="UP001367030"/>
    </source>
</evidence>
<dbReference type="GO" id="GO:0016787">
    <property type="term" value="F:hydrolase activity"/>
    <property type="evidence" value="ECO:0007669"/>
    <property type="project" value="UniProtKB-KW"/>
</dbReference>
<evidence type="ECO:0000256" key="1">
    <source>
        <dbReference type="ARBA" id="ARBA00022801"/>
    </source>
</evidence>
<accession>A0ABU8XDV3</accession>
<name>A0ABU8XDV3_9BURK</name>
<keyword evidence="4" id="KW-1185">Reference proteome</keyword>
<reference evidence="3 4" key="1">
    <citation type="submission" date="2024-03" db="EMBL/GenBank/DDBJ databases">
        <title>Novel species of the genus Variovorax.</title>
        <authorList>
            <person name="Liu Q."/>
            <person name="Xin Y.-H."/>
        </authorList>
    </citation>
    <scope>NUCLEOTIDE SEQUENCE [LARGE SCALE GENOMIC DNA]</scope>
    <source>
        <strain evidence="3 4">KACC 18901</strain>
    </source>
</reference>
<feature type="domain" description="Alpha/beta hydrolase fold-3" evidence="2">
    <location>
        <begin position="85"/>
        <end position="287"/>
    </location>
</feature>
<evidence type="ECO:0000313" key="3">
    <source>
        <dbReference type="EMBL" id="MEJ8858017.1"/>
    </source>
</evidence>
<dbReference type="InterPro" id="IPR013094">
    <property type="entry name" value="AB_hydrolase_3"/>
</dbReference>
<dbReference type="Pfam" id="PF07859">
    <property type="entry name" value="Abhydrolase_3"/>
    <property type="match status" value="1"/>
</dbReference>
<dbReference type="PANTHER" id="PTHR48081">
    <property type="entry name" value="AB HYDROLASE SUPERFAMILY PROTEIN C4A8.06C"/>
    <property type="match status" value="1"/>
</dbReference>
<comment type="caution">
    <text evidence="3">The sequence shown here is derived from an EMBL/GenBank/DDBJ whole genome shotgun (WGS) entry which is preliminary data.</text>
</comment>
<dbReference type="PANTHER" id="PTHR48081:SF8">
    <property type="entry name" value="ALPHA_BETA HYDROLASE FOLD-3 DOMAIN-CONTAINING PROTEIN-RELATED"/>
    <property type="match status" value="1"/>
</dbReference>
<protein>
    <submittedName>
        <fullName evidence="3">Alpha/beta hydrolase</fullName>
    </submittedName>
</protein>
<proteinExistence type="predicted"/>
<keyword evidence="1 3" id="KW-0378">Hydrolase</keyword>